<comment type="caution">
    <text evidence="1">The sequence shown here is derived from an EMBL/GenBank/DDBJ whole genome shotgun (WGS) entry which is preliminary data.</text>
</comment>
<name>X1K4U7_9ZZZZ</name>
<organism evidence="1">
    <name type="scientific">marine sediment metagenome</name>
    <dbReference type="NCBI Taxonomy" id="412755"/>
    <lineage>
        <taxon>unclassified sequences</taxon>
        <taxon>metagenomes</taxon>
        <taxon>ecological metagenomes</taxon>
    </lineage>
</organism>
<accession>X1K4U7</accession>
<dbReference type="AlphaFoldDB" id="X1K4U7"/>
<sequence length="58" mass="6804">MKKKEYIEQIASLLAQRDWDSAVRLACAALSEFKDEGKLYALRGYAYLRTFRNQESKE</sequence>
<dbReference type="EMBL" id="BARU01039818">
    <property type="protein sequence ID" value="GAH85294.1"/>
    <property type="molecule type" value="Genomic_DNA"/>
</dbReference>
<evidence type="ECO:0000313" key="1">
    <source>
        <dbReference type="EMBL" id="GAH85294.1"/>
    </source>
</evidence>
<protein>
    <submittedName>
        <fullName evidence="1">Uncharacterized protein</fullName>
    </submittedName>
</protein>
<proteinExistence type="predicted"/>
<reference evidence="1" key="1">
    <citation type="journal article" date="2014" name="Front. Microbiol.">
        <title>High frequency of phylogenetically diverse reductive dehalogenase-homologous genes in deep subseafloor sedimentary metagenomes.</title>
        <authorList>
            <person name="Kawai M."/>
            <person name="Futagami T."/>
            <person name="Toyoda A."/>
            <person name="Takaki Y."/>
            <person name="Nishi S."/>
            <person name="Hori S."/>
            <person name="Arai W."/>
            <person name="Tsubouchi T."/>
            <person name="Morono Y."/>
            <person name="Uchiyama I."/>
            <person name="Ito T."/>
            <person name="Fujiyama A."/>
            <person name="Inagaki F."/>
            <person name="Takami H."/>
        </authorList>
    </citation>
    <scope>NUCLEOTIDE SEQUENCE</scope>
    <source>
        <strain evidence="1">Expedition CK06-06</strain>
    </source>
</reference>
<gene>
    <name evidence="1" type="ORF">S03H2_61665</name>
</gene>
<feature type="non-terminal residue" evidence="1">
    <location>
        <position position="58"/>
    </location>
</feature>